<gene>
    <name evidence="1" type="ORF">DCAF_LOCUS26727</name>
</gene>
<organism evidence="1 2">
    <name type="scientific">Dovyalis caffra</name>
    <dbReference type="NCBI Taxonomy" id="77055"/>
    <lineage>
        <taxon>Eukaryota</taxon>
        <taxon>Viridiplantae</taxon>
        <taxon>Streptophyta</taxon>
        <taxon>Embryophyta</taxon>
        <taxon>Tracheophyta</taxon>
        <taxon>Spermatophyta</taxon>
        <taxon>Magnoliopsida</taxon>
        <taxon>eudicotyledons</taxon>
        <taxon>Gunneridae</taxon>
        <taxon>Pentapetalae</taxon>
        <taxon>rosids</taxon>
        <taxon>fabids</taxon>
        <taxon>Malpighiales</taxon>
        <taxon>Salicaceae</taxon>
        <taxon>Flacourtieae</taxon>
        <taxon>Dovyalis</taxon>
    </lineage>
</organism>
<protein>
    <submittedName>
        <fullName evidence="1">Uncharacterized protein</fullName>
    </submittedName>
</protein>
<comment type="caution">
    <text evidence="1">The sequence shown here is derived from an EMBL/GenBank/DDBJ whole genome shotgun (WGS) entry which is preliminary data.</text>
</comment>
<name>A0AAV1SR00_9ROSI</name>
<proteinExistence type="predicted"/>
<accession>A0AAV1SR00</accession>
<dbReference type="EMBL" id="CAWUPB010001197">
    <property type="protein sequence ID" value="CAK7356455.1"/>
    <property type="molecule type" value="Genomic_DNA"/>
</dbReference>
<reference evidence="1 2" key="1">
    <citation type="submission" date="2024-01" db="EMBL/GenBank/DDBJ databases">
        <authorList>
            <person name="Waweru B."/>
        </authorList>
    </citation>
    <scope>NUCLEOTIDE SEQUENCE [LARGE SCALE GENOMIC DNA]</scope>
</reference>
<evidence type="ECO:0000313" key="2">
    <source>
        <dbReference type="Proteomes" id="UP001314170"/>
    </source>
</evidence>
<dbReference type="Proteomes" id="UP001314170">
    <property type="component" value="Unassembled WGS sequence"/>
</dbReference>
<keyword evidence="2" id="KW-1185">Reference proteome</keyword>
<dbReference type="AlphaFoldDB" id="A0AAV1SR00"/>
<evidence type="ECO:0000313" key="1">
    <source>
        <dbReference type="EMBL" id="CAK7356455.1"/>
    </source>
</evidence>
<sequence length="112" mass="12789">MNYIGSLQESLTFSNQVCDRPRASKGIFNHLDNQSQNVSSAVAVKIEYNENISTAIVLIIIIDDKELSLRSFLLRLRGYVVPTHGSLMTSVVHYTLRQSTRFETSDLDRHFR</sequence>